<keyword evidence="3" id="KW-1185">Reference proteome</keyword>
<dbReference type="Gene3D" id="1.25.40.20">
    <property type="entry name" value="Ankyrin repeat-containing domain"/>
    <property type="match status" value="2"/>
</dbReference>
<feature type="repeat" description="ANK" evidence="1">
    <location>
        <begin position="104"/>
        <end position="136"/>
    </location>
</feature>
<protein>
    <submittedName>
        <fullName evidence="2">Ankyrin repeat protein</fullName>
    </submittedName>
</protein>
<reference evidence="2 3" key="1">
    <citation type="submission" date="2018-06" db="EMBL/GenBank/DDBJ databases">
        <authorList>
            <consortium name="Pathogen Informatics"/>
            <person name="Doyle S."/>
        </authorList>
    </citation>
    <scope>NUCLEOTIDE SEQUENCE [LARGE SCALE GENOMIC DNA]</scope>
    <source>
        <strain evidence="2 3">NCTC13315</strain>
    </source>
</reference>
<evidence type="ECO:0000313" key="2">
    <source>
        <dbReference type="EMBL" id="STX29772.1"/>
    </source>
</evidence>
<dbReference type="AlphaFoldDB" id="A0A378I4L4"/>
<dbReference type="SUPFAM" id="SSF48403">
    <property type="entry name" value="Ankyrin repeat"/>
    <property type="match status" value="1"/>
</dbReference>
<dbReference type="RefSeq" id="WP_115303441.1">
    <property type="nucleotide sequence ID" value="NZ_CAAAHO010000002.1"/>
</dbReference>
<dbReference type="SMART" id="SM00248">
    <property type="entry name" value="ANK"/>
    <property type="match status" value="6"/>
</dbReference>
<dbReference type="Proteomes" id="UP000254968">
    <property type="component" value="Unassembled WGS sequence"/>
</dbReference>
<dbReference type="PANTHER" id="PTHR24121:SF21">
    <property type="entry name" value="ANKYRIN REPEAT FAMILY PROTEIN"/>
    <property type="match status" value="1"/>
</dbReference>
<evidence type="ECO:0000256" key="1">
    <source>
        <dbReference type="PROSITE-ProRule" id="PRU00023"/>
    </source>
</evidence>
<gene>
    <name evidence="2" type="ORF">NCTC13315_02324</name>
</gene>
<dbReference type="EMBL" id="UGNV01000001">
    <property type="protein sequence ID" value="STX29772.1"/>
    <property type="molecule type" value="Genomic_DNA"/>
</dbReference>
<dbReference type="Pfam" id="PF00023">
    <property type="entry name" value="Ank"/>
    <property type="match status" value="1"/>
</dbReference>
<dbReference type="InterPro" id="IPR036770">
    <property type="entry name" value="Ankyrin_rpt-contain_sf"/>
</dbReference>
<accession>A0A378I4L4</accession>
<keyword evidence="1" id="KW-0040">ANK repeat</keyword>
<dbReference type="PROSITE" id="PS50297">
    <property type="entry name" value="ANK_REP_REGION"/>
    <property type="match status" value="1"/>
</dbReference>
<sequence length="376" mass="42854">MIIKNLTSNSWDDLKKELTLVDDRKDDPDQQRKITDWCKKYIKSDFEFESLDQAKKLIDKYFAFNQQPLSAVIHEAASLGFNQFLDQALELEINNQIIDAQNEHGNTPLHLAAKHAQLKTVQCLLNHDANANITNKSNNIPLNLVTRKRSEPIDTLLFENLLKATSTQSLRLGDNTKRSPILNLVASDNFALIQQVLEKNPDAIDDKATLNENILHLAIKQPSNQVVKGLIDEDKGYYKQLILQRTSEQSTVLHLAARYNPTMMPTLLNKLQPPAFSKGQIFDLINKRDNRGRTVLHVAAKEHPELIPILVERLKSSFNQQELSNLVNKPDNNDRTALYYLKDNDESNIKLLKNIGAEQDNAKDTALLRRTRSFSM</sequence>
<dbReference type="InterPro" id="IPR002110">
    <property type="entry name" value="Ankyrin_rpt"/>
</dbReference>
<dbReference type="PROSITE" id="PS50088">
    <property type="entry name" value="ANK_REPEAT"/>
    <property type="match status" value="1"/>
</dbReference>
<dbReference type="PANTHER" id="PTHR24121">
    <property type="entry name" value="NO MECHANORECEPTOR POTENTIAL C, ISOFORM D-RELATED"/>
    <property type="match status" value="1"/>
</dbReference>
<dbReference type="OrthoDB" id="5654328at2"/>
<organism evidence="2 3">
    <name type="scientific">Legionella beliardensis</name>
    <dbReference type="NCBI Taxonomy" id="91822"/>
    <lineage>
        <taxon>Bacteria</taxon>
        <taxon>Pseudomonadati</taxon>
        <taxon>Pseudomonadota</taxon>
        <taxon>Gammaproteobacteria</taxon>
        <taxon>Legionellales</taxon>
        <taxon>Legionellaceae</taxon>
        <taxon>Legionella</taxon>
    </lineage>
</organism>
<name>A0A378I4L4_9GAMM</name>
<proteinExistence type="predicted"/>
<evidence type="ECO:0000313" key="3">
    <source>
        <dbReference type="Proteomes" id="UP000254968"/>
    </source>
</evidence>